<dbReference type="PANTHER" id="PTHR35145">
    <property type="entry name" value="CYTOPLASMIC PROTEIN-RELATED"/>
    <property type="match status" value="1"/>
</dbReference>
<proteinExistence type="predicted"/>
<dbReference type="InterPro" id="IPR058532">
    <property type="entry name" value="YjbR/MT2646/Rv2570-like"/>
</dbReference>
<dbReference type="RefSeq" id="WP_330161700.1">
    <property type="nucleotide sequence ID" value="NZ_BAAAJA010000028.1"/>
</dbReference>
<evidence type="ECO:0000313" key="3">
    <source>
        <dbReference type="Proteomes" id="UP001348641"/>
    </source>
</evidence>
<sequence length="133" mass="14734">MAITGEQLQQTARSTARDLPGTDHGRPFVDKLDVYKVAGKVFLIVTDDPDERIITVKVEPDHGRSLRRRYPSITPGRYLDKTHWTSVGAGEEITAHMVRDLVDHSYELVLDSVPRARRPGREGTATGRGEAGA</sequence>
<evidence type="ECO:0000256" key="1">
    <source>
        <dbReference type="SAM" id="MobiDB-lite"/>
    </source>
</evidence>
<feature type="region of interest" description="Disordered" evidence="1">
    <location>
        <begin position="1"/>
        <end position="24"/>
    </location>
</feature>
<dbReference type="EMBL" id="JAUUCC010000134">
    <property type="protein sequence ID" value="MEE2054885.1"/>
    <property type="molecule type" value="Genomic_DNA"/>
</dbReference>
<dbReference type="Proteomes" id="UP001348641">
    <property type="component" value="Unassembled WGS sequence"/>
</dbReference>
<dbReference type="SUPFAM" id="SSF142906">
    <property type="entry name" value="YjbR-like"/>
    <property type="match status" value="1"/>
</dbReference>
<dbReference type="PANTHER" id="PTHR35145:SF1">
    <property type="entry name" value="CYTOPLASMIC PROTEIN"/>
    <property type="match status" value="1"/>
</dbReference>
<dbReference type="InterPro" id="IPR007351">
    <property type="entry name" value="YjbR"/>
</dbReference>
<comment type="caution">
    <text evidence="2">The sequence shown here is derived from an EMBL/GenBank/DDBJ whole genome shotgun (WGS) entry which is preliminary data.</text>
</comment>
<gene>
    <name evidence="2" type="ORF">Q8A49_30750</name>
</gene>
<dbReference type="InterPro" id="IPR038056">
    <property type="entry name" value="YjbR-like_sf"/>
</dbReference>
<accession>A0ABU7KZZ6</accession>
<dbReference type="Pfam" id="PF04237">
    <property type="entry name" value="YjbR"/>
    <property type="match status" value="1"/>
</dbReference>
<reference evidence="2 3" key="1">
    <citation type="submission" date="2023-07" db="EMBL/GenBank/DDBJ databases">
        <authorList>
            <person name="Girao M."/>
            <person name="Carvalho M.F."/>
        </authorList>
    </citation>
    <scope>NUCLEOTIDE SEQUENCE [LARGE SCALE GENOMIC DNA]</scope>
    <source>
        <strain evidence="2 3">66/93</strain>
    </source>
</reference>
<evidence type="ECO:0000313" key="2">
    <source>
        <dbReference type="EMBL" id="MEE2054885.1"/>
    </source>
</evidence>
<protein>
    <submittedName>
        <fullName evidence="2">MmcQ/YjbR family DNA-binding protein</fullName>
    </submittedName>
</protein>
<dbReference type="GO" id="GO:0003677">
    <property type="term" value="F:DNA binding"/>
    <property type="evidence" value="ECO:0007669"/>
    <property type="project" value="UniProtKB-KW"/>
</dbReference>
<feature type="compositionally biased region" description="Polar residues" evidence="1">
    <location>
        <begin position="1"/>
        <end position="14"/>
    </location>
</feature>
<organism evidence="2 3">
    <name type="scientific">Nocardiopsis tropica</name>
    <dbReference type="NCBI Taxonomy" id="109330"/>
    <lineage>
        <taxon>Bacteria</taxon>
        <taxon>Bacillati</taxon>
        <taxon>Actinomycetota</taxon>
        <taxon>Actinomycetes</taxon>
        <taxon>Streptosporangiales</taxon>
        <taxon>Nocardiopsidaceae</taxon>
        <taxon>Nocardiopsis</taxon>
    </lineage>
</organism>
<dbReference type="Gene3D" id="3.90.1150.30">
    <property type="match status" value="1"/>
</dbReference>
<name>A0ABU7KZZ6_9ACTN</name>
<keyword evidence="2" id="KW-0238">DNA-binding</keyword>